<evidence type="ECO:0000256" key="5">
    <source>
        <dbReference type="ARBA" id="ARBA00022679"/>
    </source>
</evidence>
<keyword evidence="6" id="KW-0812">Transmembrane</keyword>
<evidence type="ECO:0000259" key="14">
    <source>
        <dbReference type="PROSITE" id="PS50112"/>
    </source>
</evidence>
<dbReference type="GO" id="GO:0005524">
    <property type="term" value="F:ATP binding"/>
    <property type="evidence" value="ECO:0007669"/>
    <property type="project" value="UniProtKB-KW"/>
</dbReference>
<dbReference type="SMART" id="SM00091">
    <property type="entry name" value="PAS"/>
    <property type="match status" value="3"/>
</dbReference>
<dbReference type="PRINTS" id="PR00344">
    <property type="entry name" value="BCTRLSENSOR"/>
</dbReference>
<evidence type="ECO:0000256" key="4">
    <source>
        <dbReference type="ARBA" id="ARBA00022553"/>
    </source>
</evidence>
<keyword evidence="11" id="KW-0902">Two-component regulatory system</keyword>
<dbReference type="Gene3D" id="1.10.287.130">
    <property type="match status" value="1"/>
</dbReference>
<keyword evidence="10" id="KW-1133">Transmembrane helix</keyword>
<evidence type="ECO:0000256" key="7">
    <source>
        <dbReference type="ARBA" id="ARBA00022741"/>
    </source>
</evidence>
<protein>
    <recommendedName>
        <fullName evidence="3">histidine kinase</fullName>
        <ecNumber evidence="3">2.7.13.3</ecNumber>
    </recommendedName>
</protein>
<dbReference type="OrthoDB" id="9808408at2"/>
<dbReference type="SUPFAM" id="SSF55785">
    <property type="entry name" value="PYP-like sensor domain (PAS domain)"/>
    <property type="match status" value="3"/>
</dbReference>
<accession>A0A316ECS3</accession>
<dbReference type="PROSITE" id="PS50113">
    <property type="entry name" value="PAC"/>
    <property type="match status" value="2"/>
</dbReference>
<dbReference type="NCBIfam" id="TIGR00229">
    <property type="entry name" value="sensory_box"/>
    <property type="match status" value="3"/>
</dbReference>
<evidence type="ECO:0000313" key="16">
    <source>
        <dbReference type="EMBL" id="PWK20690.1"/>
    </source>
</evidence>
<dbReference type="PANTHER" id="PTHR42878:SF7">
    <property type="entry name" value="SENSOR HISTIDINE KINASE GLRK"/>
    <property type="match status" value="1"/>
</dbReference>
<dbReference type="InterPro" id="IPR003594">
    <property type="entry name" value="HATPase_dom"/>
</dbReference>
<dbReference type="GO" id="GO:0007234">
    <property type="term" value="P:osmosensory signaling via phosphorelay pathway"/>
    <property type="evidence" value="ECO:0007669"/>
    <property type="project" value="TreeGrafter"/>
</dbReference>
<dbReference type="InterPro" id="IPR035965">
    <property type="entry name" value="PAS-like_dom_sf"/>
</dbReference>
<dbReference type="InterPro" id="IPR050351">
    <property type="entry name" value="BphY/WalK/GraS-like"/>
</dbReference>
<evidence type="ECO:0000256" key="12">
    <source>
        <dbReference type="ARBA" id="ARBA00023136"/>
    </source>
</evidence>
<dbReference type="Gene3D" id="3.30.565.10">
    <property type="entry name" value="Histidine kinase-like ATPase, C-terminal domain"/>
    <property type="match status" value="1"/>
</dbReference>
<dbReference type="SUPFAM" id="SSF55874">
    <property type="entry name" value="ATPase domain of HSP90 chaperone/DNA topoisomerase II/histidine kinase"/>
    <property type="match status" value="1"/>
</dbReference>
<dbReference type="InterPro" id="IPR036890">
    <property type="entry name" value="HATPase_C_sf"/>
</dbReference>
<dbReference type="Pfam" id="PF00989">
    <property type="entry name" value="PAS"/>
    <property type="match status" value="1"/>
</dbReference>
<keyword evidence="5" id="KW-0808">Transferase</keyword>
<evidence type="ECO:0000256" key="3">
    <source>
        <dbReference type="ARBA" id="ARBA00012438"/>
    </source>
</evidence>
<dbReference type="InterPro" id="IPR005467">
    <property type="entry name" value="His_kinase_dom"/>
</dbReference>
<dbReference type="Pfam" id="PF02518">
    <property type="entry name" value="HATPase_c"/>
    <property type="match status" value="1"/>
</dbReference>
<comment type="subcellular location">
    <subcellularLocation>
        <location evidence="2">Membrane</location>
        <topology evidence="2">Multi-pass membrane protein</topology>
    </subcellularLocation>
</comment>
<reference evidence="16 17" key="1">
    <citation type="submission" date="2018-05" db="EMBL/GenBank/DDBJ databases">
        <title>Genomic Encyclopedia of Archaeal and Bacterial Type Strains, Phase II (KMG-II): from individual species to whole genera.</title>
        <authorList>
            <person name="Goeker M."/>
        </authorList>
    </citation>
    <scope>NUCLEOTIDE SEQUENCE [LARGE SCALE GENOMIC DNA]</scope>
    <source>
        <strain evidence="16 17">DSM 22637</strain>
    </source>
</reference>
<evidence type="ECO:0000256" key="11">
    <source>
        <dbReference type="ARBA" id="ARBA00023012"/>
    </source>
</evidence>
<evidence type="ECO:0000259" key="13">
    <source>
        <dbReference type="PROSITE" id="PS50109"/>
    </source>
</evidence>
<evidence type="ECO:0000256" key="6">
    <source>
        <dbReference type="ARBA" id="ARBA00022692"/>
    </source>
</evidence>
<dbReference type="GO" id="GO:0000156">
    <property type="term" value="F:phosphorelay response regulator activity"/>
    <property type="evidence" value="ECO:0007669"/>
    <property type="project" value="TreeGrafter"/>
</dbReference>
<keyword evidence="4" id="KW-0597">Phosphoprotein</keyword>
<dbReference type="CDD" id="cd00075">
    <property type="entry name" value="HATPase"/>
    <property type="match status" value="1"/>
</dbReference>
<dbReference type="RefSeq" id="WP_109680952.1">
    <property type="nucleotide sequence ID" value="NZ_QGGP01000001.1"/>
</dbReference>
<dbReference type="Pfam" id="PF00512">
    <property type="entry name" value="HisKA"/>
    <property type="match status" value="1"/>
</dbReference>
<dbReference type="Proteomes" id="UP000245430">
    <property type="component" value="Unassembled WGS sequence"/>
</dbReference>
<keyword evidence="17" id="KW-1185">Reference proteome</keyword>
<evidence type="ECO:0000256" key="9">
    <source>
        <dbReference type="ARBA" id="ARBA00022840"/>
    </source>
</evidence>
<evidence type="ECO:0000259" key="15">
    <source>
        <dbReference type="PROSITE" id="PS50113"/>
    </source>
</evidence>
<dbReference type="Gene3D" id="3.30.450.20">
    <property type="entry name" value="PAS domain"/>
    <property type="match status" value="3"/>
</dbReference>
<organism evidence="16 17">
    <name type="scientific">Xanthomarina spongicola</name>
    <dbReference type="NCBI Taxonomy" id="570520"/>
    <lineage>
        <taxon>Bacteria</taxon>
        <taxon>Pseudomonadati</taxon>
        <taxon>Bacteroidota</taxon>
        <taxon>Flavobacteriia</taxon>
        <taxon>Flavobacteriales</taxon>
        <taxon>Flavobacteriaceae</taxon>
        <taxon>Xanthomarina</taxon>
    </lineage>
</organism>
<dbReference type="PROSITE" id="PS50112">
    <property type="entry name" value="PAS"/>
    <property type="match status" value="2"/>
</dbReference>
<dbReference type="EMBL" id="QGGP01000001">
    <property type="protein sequence ID" value="PWK20690.1"/>
    <property type="molecule type" value="Genomic_DNA"/>
</dbReference>
<dbReference type="InterPro" id="IPR013767">
    <property type="entry name" value="PAS_fold"/>
</dbReference>
<dbReference type="GO" id="GO:0030295">
    <property type="term" value="F:protein kinase activator activity"/>
    <property type="evidence" value="ECO:0007669"/>
    <property type="project" value="TreeGrafter"/>
</dbReference>
<feature type="domain" description="PAS" evidence="14">
    <location>
        <begin position="5"/>
        <end position="75"/>
    </location>
</feature>
<feature type="domain" description="Histidine kinase" evidence="13">
    <location>
        <begin position="409"/>
        <end position="625"/>
    </location>
</feature>
<feature type="domain" description="PAC" evidence="15">
    <location>
        <begin position="328"/>
        <end position="380"/>
    </location>
</feature>
<evidence type="ECO:0000313" key="17">
    <source>
        <dbReference type="Proteomes" id="UP000245430"/>
    </source>
</evidence>
<sequence length="626" mass="72043">MFKQDQEIFNILLEAISQGVIIVDEHQVIIEVNKSAGKTFGYPKTELIGQPLNILIPKAYHTNHESHFKRFIEIGKRRKMGDETMDIFGVKKNGNTFPAKIELNPFSIYKRPYTMALINDLSEKKKIKKRLMLKNKALKSASNGIVITDNLKPDNPIIYCNPAFIKLTGYSKEEILNKNCRFLQRDDRQQEAINKLQNAIKNGERCQVTLRNYKKDGTLFWNDLHITPIKDSNGIVTNYIGILNDITNKKIIEEEKNHLATIFDESLNEIYVLDAKTLKFINANYGAQKNLEYTLEELKNMSPVDIKLEYTESQFRKELEMLDNDNVEKIEFETVHQRKSGTTYPVNVHLQRSKLGERDVYVAIILDITEQKNYTEKLEETVAKRTEELNAALAAEKNLNELKTKFLSLVSHEFKTPLSGILTSTMLLSKYQLEDQQDKRDKHIKTITDEVNYLNNILTDFLSVERLDKGSYNYKFNTFKVSKVVNEVVYSANMLLKEGQHINYPDNIDELSLHQDEKIIELALSNLVNNAIKYSEENTAIDIDVMQTKETTIFKVKDQGIGIPLKDQKNIFNRYFRAENALLSQGTGIGLNIAKDHINNLKGEIYFESTENKGSVFTIEIPNTAE</sequence>
<dbReference type="GO" id="GO:0006355">
    <property type="term" value="P:regulation of DNA-templated transcription"/>
    <property type="evidence" value="ECO:0007669"/>
    <property type="project" value="InterPro"/>
</dbReference>
<dbReference type="InterPro" id="IPR000014">
    <property type="entry name" value="PAS"/>
</dbReference>
<keyword evidence="8" id="KW-0418">Kinase</keyword>
<dbReference type="PROSITE" id="PS50109">
    <property type="entry name" value="HIS_KIN"/>
    <property type="match status" value="1"/>
</dbReference>
<feature type="domain" description="PAC" evidence="15">
    <location>
        <begin position="204"/>
        <end position="258"/>
    </location>
</feature>
<dbReference type="GO" id="GO:0016020">
    <property type="term" value="C:membrane"/>
    <property type="evidence" value="ECO:0007669"/>
    <property type="project" value="UniProtKB-SubCell"/>
</dbReference>
<dbReference type="InterPro" id="IPR036097">
    <property type="entry name" value="HisK_dim/P_sf"/>
</dbReference>
<dbReference type="SMART" id="SM00086">
    <property type="entry name" value="PAC"/>
    <property type="match status" value="3"/>
</dbReference>
<gene>
    <name evidence="16" type="ORF">LX78_00393</name>
</gene>
<dbReference type="InterPro" id="IPR004358">
    <property type="entry name" value="Sig_transdc_His_kin-like_C"/>
</dbReference>
<comment type="caution">
    <text evidence="16">The sequence shown here is derived from an EMBL/GenBank/DDBJ whole genome shotgun (WGS) entry which is preliminary data.</text>
</comment>
<keyword evidence="9" id="KW-0067">ATP-binding</keyword>
<evidence type="ECO:0000256" key="2">
    <source>
        <dbReference type="ARBA" id="ARBA00004141"/>
    </source>
</evidence>
<evidence type="ECO:0000256" key="8">
    <source>
        <dbReference type="ARBA" id="ARBA00022777"/>
    </source>
</evidence>
<keyword evidence="7" id="KW-0547">Nucleotide-binding</keyword>
<dbReference type="CDD" id="cd00082">
    <property type="entry name" value="HisKA"/>
    <property type="match status" value="1"/>
</dbReference>
<dbReference type="Pfam" id="PF13426">
    <property type="entry name" value="PAS_9"/>
    <property type="match status" value="2"/>
</dbReference>
<dbReference type="GO" id="GO:0000155">
    <property type="term" value="F:phosphorelay sensor kinase activity"/>
    <property type="evidence" value="ECO:0007669"/>
    <property type="project" value="InterPro"/>
</dbReference>
<keyword evidence="12" id="KW-0472">Membrane</keyword>
<dbReference type="AlphaFoldDB" id="A0A316ECS3"/>
<dbReference type="EC" id="2.7.13.3" evidence="3"/>
<name>A0A316ECS3_9FLAO</name>
<dbReference type="SMART" id="SM00387">
    <property type="entry name" value="HATPase_c"/>
    <property type="match status" value="1"/>
</dbReference>
<evidence type="ECO:0000256" key="10">
    <source>
        <dbReference type="ARBA" id="ARBA00022989"/>
    </source>
</evidence>
<dbReference type="InterPro" id="IPR000700">
    <property type="entry name" value="PAS-assoc_C"/>
</dbReference>
<dbReference type="InterPro" id="IPR001610">
    <property type="entry name" value="PAC"/>
</dbReference>
<dbReference type="CDD" id="cd00130">
    <property type="entry name" value="PAS"/>
    <property type="match status" value="2"/>
</dbReference>
<comment type="catalytic activity">
    <reaction evidence="1">
        <text>ATP + protein L-histidine = ADP + protein N-phospho-L-histidine.</text>
        <dbReference type="EC" id="2.7.13.3"/>
    </reaction>
</comment>
<evidence type="ECO:0000256" key="1">
    <source>
        <dbReference type="ARBA" id="ARBA00000085"/>
    </source>
</evidence>
<dbReference type="SMART" id="SM00388">
    <property type="entry name" value="HisKA"/>
    <property type="match status" value="1"/>
</dbReference>
<proteinExistence type="predicted"/>
<dbReference type="PANTHER" id="PTHR42878">
    <property type="entry name" value="TWO-COMPONENT HISTIDINE KINASE"/>
    <property type="match status" value="1"/>
</dbReference>
<feature type="domain" description="PAS" evidence="14">
    <location>
        <begin position="136"/>
        <end position="203"/>
    </location>
</feature>
<dbReference type="SUPFAM" id="SSF47384">
    <property type="entry name" value="Homodimeric domain of signal transducing histidine kinase"/>
    <property type="match status" value="1"/>
</dbReference>
<dbReference type="InterPro" id="IPR003661">
    <property type="entry name" value="HisK_dim/P_dom"/>
</dbReference>